<name>A0A5J4J1W6_9FLAO</name>
<evidence type="ECO:0000259" key="8">
    <source>
        <dbReference type="Pfam" id="PF11967"/>
    </source>
</evidence>
<dbReference type="Pfam" id="PF02565">
    <property type="entry name" value="RecO_C"/>
    <property type="match status" value="1"/>
</dbReference>
<comment type="similarity">
    <text evidence="1 7">Belongs to the RecO family.</text>
</comment>
<dbReference type="InterPro" id="IPR042242">
    <property type="entry name" value="RecO_C"/>
</dbReference>
<dbReference type="AlphaFoldDB" id="A0A5J4J1W6"/>
<dbReference type="EMBL" id="BKCG01000001">
    <property type="protein sequence ID" value="GER58497.1"/>
    <property type="molecule type" value="Genomic_DNA"/>
</dbReference>
<dbReference type="GO" id="GO:0043590">
    <property type="term" value="C:bacterial nucleoid"/>
    <property type="evidence" value="ECO:0007669"/>
    <property type="project" value="TreeGrafter"/>
</dbReference>
<dbReference type="GO" id="GO:0006310">
    <property type="term" value="P:DNA recombination"/>
    <property type="evidence" value="ECO:0007669"/>
    <property type="project" value="UniProtKB-UniRule"/>
</dbReference>
<evidence type="ECO:0000256" key="4">
    <source>
        <dbReference type="ARBA" id="ARBA00023172"/>
    </source>
</evidence>
<keyword evidence="4 7" id="KW-0233">DNA recombination</keyword>
<evidence type="ECO:0000313" key="10">
    <source>
        <dbReference type="Proteomes" id="UP000326509"/>
    </source>
</evidence>
<accession>A0A5J4J1W6</accession>
<evidence type="ECO:0000256" key="7">
    <source>
        <dbReference type="HAMAP-Rule" id="MF_00201"/>
    </source>
</evidence>
<dbReference type="RefSeq" id="WP_151672569.1">
    <property type="nucleotide sequence ID" value="NZ_BKCG01000001.1"/>
</dbReference>
<organism evidence="9 10">
    <name type="scientific">Patiriisocius marinus</name>
    <dbReference type="NCBI Taxonomy" id="1397112"/>
    <lineage>
        <taxon>Bacteria</taxon>
        <taxon>Pseudomonadati</taxon>
        <taxon>Bacteroidota</taxon>
        <taxon>Flavobacteriia</taxon>
        <taxon>Flavobacteriales</taxon>
        <taxon>Flavobacteriaceae</taxon>
        <taxon>Patiriisocius</taxon>
    </lineage>
</organism>
<evidence type="ECO:0000256" key="5">
    <source>
        <dbReference type="ARBA" id="ARBA00023204"/>
    </source>
</evidence>
<dbReference type="SUPFAM" id="SSF50249">
    <property type="entry name" value="Nucleic acid-binding proteins"/>
    <property type="match status" value="1"/>
</dbReference>
<dbReference type="Gene3D" id="2.40.50.140">
    <property type="entry name" value="Nucleic acid-binding proteins"/>
    <property type="match status" value="1"/>
</dbReference>
<dbReference type="SUPFAM" id="SSF57863">
    <property type="entry name" value="ArfGap/RecO-like zinc finger"/>
    <property type="match status" value="1"/>
</dbReference>
<dbReference type="PANTHER" id="PTHR33991:SF1">
    <property type="entry name" value="DNA REPAIR PROTEIN RECO"/>
    <property type="match status" value="1"/>
</dbReference>
<dbReference type="NCBIfam" id="TIGR00613">
    <property type="entry name" value="reco"/>
    <property type="match status" value="1"/>
</dbReference>
<dbReference type="InterPro" id="IPR022572">
    <property type="entry name" value="DNA_rep/recomb_RecO_N"/>
</dbReference>
<gene>
    <name evidence="7 9" type="primary">recO</name>
    <name evidence="9" type="ORF">ULMA_06050</name>
</gene>
<keyword evidence="3 7" id="KW-0227">DNA damage</keyword>
<evidence type="ECO:0000256" key="2">
    <source>
        <dbReference type="ARBA" id="ARBA00021310"/>
    </source>
</evidence>
<dbReference type="OrthoDB" id="9789152at2"/>
<sequence length="239" mass="27494">MVETTRAIVFSSIKYAEADLIVTAYTKNSGLKTYLLRGVLKSKKGKLKASYFQPLTQLEIVAHHKNKGTLERISEVKVAYPYNTLHTEIVKSSLVMFLAEMLKNVVQEEEENEILFQYIEASLQWLDNHESIANFHILFLLKLTEYLGFYPDTSNAHLQYFNLAEGLFEDQDVSIYSYSGAVVGNLRQFFGINFEAMSGIKLTKKERLDVLNLVLDYYNLHLQNFTKPKSLVVLNQLFN</sequence>
<dbReference type="HAMAP" id="MF_00201">
    <property type="entry name" value="RecO"/>
    <property type="match status" value="1"/>
</dbReference>
<protein>
    <recommendedName>
        <fullName evidence="2 7">DNA repair protein RecO</fullName>
    </recommendedName>
    <alternativeName>
        <fullName evidence="6 7">Recombination protein O</fullName>
    </alternativeName>
</protein>
<keyword evidence="10" id="KW-1185">Reference proteome</keyword>
<dbReference type="PANTHER" id="PTHR33991">
    <property type="entry name" value="DNA REPAIR PROTEIN RECO"/>
    <property type="match status" value="1"/>
</dbReference>
<dbReference type="InterPro" id="IPR012340">
    <property type="entry name" value="NA-bd_OB-fold"/>
</dbReference>
<dbReference type="GO" id="GO:0006302">
    <property type="term" value="P:double-strand break repair"/>
    <property type="evidence" value="ECO:0007669"/>
    <property type="project" value="TreeGrafter"/>
</dbReference>
<evidence type="ECO:0000256" key="1">
    <source>
        <dbReference type="ARBA" id="ARBA00007452"/>
    </source>
</evidence>
<dbReference type="Pfam" id="PF11967">
    <property type="entry name" value="RecO_N"/>
    <property type="match status" value="1"/>
</dbReference>
<evidence type="ECO:0000313" key="9">
    <source>
        <dbReference type="EMBL" id="GER58497.1"/>
    </source>
</evidence>
<reference evidence="9 10" key="1">
    <citation type="submission" date="2019-08" db="EMBL/GenBank/DDBJ databases">
        <title>Draft genome sequence of Ulvibacter marinus type strain NBRC 109484.</title>
        <authorList>
            <person name="Kawano K."/>
            <person name="Ushijima N."/>
            <person name="Kihara M."/>
            <person name="Itoh H."/>
        </authorList>
    </citation>
    <scope>NUCLEOTIDE SEQUENCE [LARGE SCALE GENOMIC DNA]</scope>
    <source>
        <strain evidence="9 10">NBRC 109484</strain>
    </source>
</reference>
<evidence type="ECO:0000256" key="3">
    <source>
        <dbReference type="ARBA" id="ARBA00022763"/>
    </source>
</evidence>
<comment type="function">
    <text evidence="7">Involved in DNA repair and RecF pathway recombination.</text>
</comment>
<feature type="domain" description="DNA replication/recombination mediator RecO N-terminal" evidence="8">
    <location>
        <begin position="1"/>
        <end position="81"/>
    </location>
</feature>
<keyword evidence="5 7" id="KW-0234">DNA repair</keyword>
<dbReference type="InterPro" id="IPR003717">
    <property type="entry name" value="RecO"/>
</dbReference>
<evidence type="ECO:0000256" key="6">
    <source>
        <dbReference type="ARBA" id="ARBA00033409"/>
    </source>
</evidence>
<dbReference type="InterPro" id="IPR037278">
    <property type="entry name" value="ARFGAP/RecO"/>
</dbReference>
<comment type="caution">
    <text evidence="9">The sequence shown here is derived from an EMBL/GenBank/DDBJ whole genome shotgun (WGS) entry which is preliminary data.</text>
</comment>
<dbReference type="Proteomes" id="UP000326509">
    <property type="component" value="Unassembled WGS sequence"/>
</dbReference>
<dbReference type="Gene3D" id="1.20.1440.120">
    <property type="entry name" value="Recombination protein O, C-terminal domain"/>
    <property type="match status" value="1"/>
</dbReference>
<proteinExistence type="inferred from homology"/>